<keyword evidence="2" id="KW-1185">Reference proteome</keyword>
<name>A0A1I8AKE3_9BILA</name>
<dbReference type="AlphaFoldDB" id="A0A1I8AKE3"/>
<organism evidence="2 3">
    <name type="scientific">Steinernema glaseri</name>
    <dbReference type="NCBI Taxonomy" id="37863"/>
    <lineage>
        <taxon>Eukaryota</taxon>
        <taxon>Metazoa</taxon>
        <taxon>Ecdysozoa</taxon>
        <taxon>Nematoda</taxon>
        <taxon>Chromadorea</taxon>
        <taxon>Rhabditida</taxon>
        <taxon>Tylenchina</taxon>
        <taxon>Panagrolaimomorpha</taxon>
        <taxon>Strongyloidoidea</taxon>
        <taxon>Steinernematidae</taxon>
        <taxon>Steinernema</taxon>
    </lineage>
</organism>
<feature type="compositionally biased region" description="Pro residues" evidence="1">
    <location>
        <begin position="1"/>
        <end position="22"/>
    </location>
</feature>
<dbReference type="Gene3D" id="3.10.20.90">
    <property type="entry name" value="Phosphatidylinositol 3-kinase Catalytic Subunit, Chain A, domain 1"/>
    <property type="match status" value="1"/>
</dbReference>
<feature type="region of interest" description="Disordered" evidence="1">
    <location>
        <begin position="1"/>
        <end position="32"/>
    </location>
</feature>
<reference evidence="3" key="1">
    <citation type="submission" date="2016-11" db="UniProtKB">
        <authorList>
            <consortium name="WormBaseParasite"/>
        </authorList>
    </citation>
    <scope>IDENTIFICATION</scope>
</reference>
<sequence>MHRPPPPAVPVAPQNKPPPPMFDAPLGAFNPPRPHMAVPLNQVSPHMSMMNRPAPFAADEGPSSKRARLESELEPEEVWLQKVSGSIVVQIQTPVSSEWKLTGNSLYLNVDVTETISTLKNKIQDCTEVPSSKIKLVSEVNNIDRDQW</sequence>
<evidence type="ECO:0000313" key="3">
    <source>
        <dbReference type="WBParaSite" id="L893_g6861.t1"/>
    </source>
</evidence>
<proteinExistence type="predicted"/>
<accession>A0A1I8AKE3</accession>
<dbReference type="SUPFAM" id="SSF54236">
    <property type="entry name" value="Ubiquitin-like"/>
    <property type="match status" value="1"/>
</dbReference>
<evidence type="ECO:0000313" key="2">
    <source>
        <dbReference type="Proteomes" id="UP000095287"/>
    </source>
</evidence>
<evidence type="ECO:0000256" key="1">
    <source>
        <dbReference type="SAM" id="MobiDB-lite"/>
    </source>
</evidence>
<protein>
    <submittedName>
        <fullName evidence="3">Ubiquitin-like domain-containing protein</fullName>
    </submittedName>
</protein>
<dbReference type="InterPro" id="IPR029071">
    <property type="entry name" value="Ubiquitin-like_domsf"/>
</dbReference>
<dbReference type="WBParaSite" id="L893_g6861.t1">
    <property type="protein sequence ID" value="L893_g6861.t1"/>
    <property type="gene ID" value="L893_g6861"/>
</dbReference>
<feature type="region of interest" description="Disordered" evidence="1">
    <location>
        <begin position="46"/>
        <end position="68"/>
    </location>
</feature>
<dbReference type="Proteomes" id="UP000095287">
    <property type="component" value="Unplaced"/>
</dbReference>